<dbReference type="InterPro" id="IPR028082">
    <property type="entry name" value="Peripla_BP_I"/>
</dbReference>
<keyword evidence="3 4" id="KW-0732">Signal</keyword>
<organism evidence="6 7">
    <name type="scientific">candidate division KSB3 bacterium</name>
    <dbReference type="NCBI Taxonomy" id="2044937"/>
    <lineage>
        <taxon>Bacteria</taxon>
        <taxon>candidate division KSB3</taxon>
    </lineage>
</organism>
<sequence>MTKKGLIIISILLCLVSFNTFAADKIVGFSQIDNQNPWRLAETESIKSEAALRGYELKYADAQADQANQVKAIRSFIAQGVDGIILAPKTSSGWDPVLLEAEEAGIPVVLVDRNVDSDPDLVVTFIGSDFVLEGEMIADQMIHDLGEGPLKIAELQGQPGADPTVDRAKGFRNIIDQYANIEILLSQTGEFNRVQGKQVMEAFLKAEGGKIDAVYAHNDDMAIGAIQAIEEYGLVPGKDIWIGSIDGVRDAFVALADKKLNVSVECTPLMGPSAFDALEAAWNGEELQDWIVNEDGVFPMDAVTQEVLDSRKY</sequence>
<dbReference type="AlphaFoldDB" id="A0A2G6E468"/>
<protein>
    <recommendedName>
        <fullName evidence="5">Periplasmic binding protein domain-containing protein</fullName>
    </recommendedName>
</protein>
<evidence type="ECO:0000256" key="4">
    <source>
        <dbReference type="SAM" id="SignalP"/>
    </source>
</evidence>
<evidence type="ECO:0000313" key="7">
    <source>
        <dbReference type="Proteomes" id="UP000229740"/>
    </source>
</evidence>
<dbReference type="Proteomes" id="UP000229740">
    <property type="component" value="Unassembled WGS sequence"/>
</dbReference>
<dbReference type="GO" id="GO:0030313">
    <property type="term" value="C:cell envelope"/>
    <property type="evidence" value="ECO:0007669"/>
    <property type="project" value="UniProtKB-SubCell"/>
</dbReference>
<evidence type="ECO:0000313" key="6">
    <source>
        <dbReference type="EMBL" id="PID56865.1"/>
    </source>
</evidence>
<dbReference type="SUPFAM" id="SSF53822">
    <property type="entry name" value="Periplasmic binding protein-like I"/>
    <property type="match status" value="1"/>
</dbReference>
<feature type="signal peptide" evidence="4">
    <location>
        <begin position="1"/>
        <end position="22"/>
    </location>
</feature>
<name>A0A2G6E468_9BACT</name>
<comment type="subcellular location">
    <subcellularLocation>
        <location evidence="1">Cell envelope</location>
    </subcellularLocation>
</comment>
<evidence type="ECO:0000256" key="3">
    <source>
        <dbReference type="ARBA" id="ARBA00022729"/>
    </source>
</evidence>
<gene>
    <name evidence="6" type="ORF">CSB45_09370</name>
</gene>
<dbReference type="GO" id="GO:0030246">
    <property type="term" value="F:carbohydrate binding"/>
    <property type="evidence" value="ECO:0007669"/>
    <property type="project" value="UniProtKB-ARBA"/>
</dbReference>
<dbReference type="EMBL" id="PDPS01000030">
    <property type="protein sequence ID" value="PID56865.1"/>
    <property type="molecule type" value="Genomic_DNA"/>
</dbReference>
<proteinExistence type="inferred from homology"/>
<dbReference type="InterPro" id="IPR025997">
    <property type="entry name" value="SBP_2_dom"/>
</dbReference>
<reference evidence="6 7" key="1">
    <citation type="submission" date="2017-10" db="EMBL/GenBank/DDBJ databases">
        <title>Novel microbial diversity and functional potential in the marine mammal oral microbiome.</title>
        <authorList>
            <person name="Dudek N.K."/>
            <person name="Sun C.L."/>
            <person name="Burstein D."/>
            <person name="Kantor R.S."/>
            <person name="Aliaga Goltsman D.S."/>
            <person name="Bik E.M."/>
            <person name="Thomas B.C."/>
            <person name="Banfield J.F."/>
            <person name="Relman D.A."/>
        </authorList>
    </citation>
    <scope>NUCLEOTIDE SEQUENCE [LARGE SCALE GENOMIC DNA]</scope>
    <source>
        <strain evidence="6">DOLZORAL124_49_17</strain>
    </source>
</reference>
<dbReference type="CDD" id="cd06309">
    <property type="entry name" value="PBP1_galactofuranose_YtfQ-like"/>
    <property type="match status" value="1"/>
</dbReference>
<accession>A0A2G6E468</accession>
<comment type="caution">
    <text evidence="6">The sequence shown here is derived from an EMBL/GenBank/DDBJ whole genome shotgun (WGS) entry which is preliminary data.</text>
</comment>
<dbReference type="Pfam" id="PF13407">
    <property type="entry name" value="Peripla_BP_4"/>
    <property type="match status" value="1"/>
</dbReference>
<evidence type="ECO:0000256" key="1">
    <source>
        <dbReference type="ARBA" id="ARBA00004196"/>
    </source>
</evidence>
<feature type="chain" id="PRO_5013647127" description="Periplasmic binding protein domain-containing protein" evidence="4">
    <location>
        <begin position="23"/>
        <end position="313"/>
    </location>
</feature>
<dbReference type="Gene3D" id="3.40.50.2300">
    <property type="match status" value="2"/>
</dbReference>
<evidence type="ECO:0000259" key="5">
    <source>
        <dbReference type="Pfam" id="PF13407"/>
    </source>
</evidence>
<feature type="domain" description="Periplasmic binding protein" evidence="5">
    <location>
        <begin position="27"/>
        <end position="286"/>
    </location>
</feature>
<dbReference type="PANTHER" id="PTHR46847:SF3">
    <property type="entry name" value="GALACTOFURANOSE-BINDING PROTEIN YTFQ"/>
    <property type="match status" value="1"/>
</dbReference>
<evidence type="ECO:0000256" key="2">
    <source>
        <dbReference type="ARBA" id="ARBA00007639"/>
    </source>
</evidence>
<dbReference type="PANTHER" id="PTHR46847">
    <property type="entry name" value="D-ALLOSE-BINDING PERIPLASMIC PROTEIN-RELATED"/>
    <property type="match status" value="1"/>
</dbReference>
<comment type="similarity">
    <text evidence="2">Belongs to the bacterial solute-binding protein 2 family.</text>
</comment>